<evidence type="ECO:0000256" key="1">
    <source>
        <dbReference type="ARBA" id="ARBA00007074"/>
    </source>
</evidence>
<organism evidence="6 7">
    <name type="scientific">Desmospora activa DSM 45169</name>
    <dbReference type="NCBI Taxonomy" id="1121389"/>
    <lineage>
        <taxon>Bacteria</taxon>
        <taxon>Bacillati</taxon>
        <taxon>Bacillota</taxon>
        <taxon>Bacilli</taxon>
        <taxon>Bacillales</taxon>
        <taxon>Thermoactinomycetaceae</taxon>
        <taxon>Desmospora</taxon>
    </lineage>
</organism>
<dbReference type="InterPro" id="IPR000064">
    <property type="entry name" value="NLP_P60_dom"/>
</dbReference>
<dbReference type="Pfam" id="PF00877">
    <property type="entry name" value="NLPC_P60"/>
    <property type="match status" value="1"/>
</dbReference>
<keyword evidence="4" id="KW-0788">Thiol protease</keyword>
<evidence type="ECO:0000259" key="5">
    <source>
        <dbReference type="PROSITE" id="PS51935"/>
    </source>
</evidence>
<dbReference type="InterPro" id="IPR051202">
    <property type="entry name" value="Peptidase_C40"/>
</dbReference>
<dbReference type="RefSeq" id="WP_107726411.1">
    <property type="nucleotide sequence ID" value="NZ_PZZP01000001.1"/>
</dbReference>
<dbReference type="GO" id="GO:0006508">
    <property type="term" value="P:proteolysis"/>
    <property type="evidence" value="ECO:0007669"/>
    <property type="project" value="UniProtKB-KW"/>
</dbReference>
<dbReference type="Pfam" id="PF18348">
    <property type="entry name" value="SH3_16"/>
    <property type="match status" value="1"/>
</dbReference>
<dbReference type="InterPro" id="IPR038765">
    <property type="entry name" value="Papain-like_cys_pep_sf"/>
</dbReference>
<dbReference type="Proteomes" id="UP000241639">
    <property type="component" value="Unassembled WGS sequence"/>
</dbReference>
<evidence type="ECO:0000313" key="6">
    <source>
        <dbReference type="EMBL" id="PTM59426.1"/>
    </source>
</evidence>
<keyword evidence="3" id="KW-0378">Hydrolase</keyword>
<reference evidence="6 7" key="1">
    <citation type="submission" date="2018-04" db="EMBL/GenBank/DDBJ databases">
        <title>Genomic Encyclopedia of Archaeal and Bacterial Type Strains, Phase II (KMG-II): from individual species to whole genera.</title>
        <authorList>
            <person name="Goeker M."/>
        </authorList>
    </citation>
    <scope>NUCLEOTIDE SEQUENCE [LARGE SCALE GENOMIC DNA]</scope>
    <source>
        <strain evidence="6 7">DSM 45169</strain>
    </source>
</reference>
<gene>
    <name evidence="6" type="ORF">C8J48_2047</name>
</gene>
<dbReference type="Pfam" id="PF23795">
    <property type="entry name" value="SH3_YKFC_2nd"/>
    <property type="match status" value="1"/>
</dbReference>
<dbReference type="OrthoDB" id="9813368at2"/>
<evidence type="ECO:0000256" key="2">
    <source>
        <dbReference type="ARBA" id="ARBA00022670"/>
    </source>
</evidence>
<dbReference type="PANTHER" id="PTHR47053:SF3">
    <property type="entry name" value="GAMMA-D-GLUTAMYL-L-LYSINE DIPEPTIDYL-PEPTIDASE"/>
    <property type="match status" value="1"/>
</dbReference>
<dbReference type="Gene3D" id="2.30.30.40">
    <property type="entry name" value="SH3 Domains"/>
    <property type="match status" value="2"/>
</dbReference>
<comment type="caution">
    <text evidence="6">The sequence shown here is derived from an EMBL/GenBank/DDBJ whole genome shotgun (WGS) entry which is preliminary data.</text>
</comment>
<sequence>MNVQIATHPVVLVWRHPEKVRGVDQSIVTNPPDITAWLKKMSLEERKGLTGLLDTQVLYGEPVQVLEEQNGWSRVVVPEQPTRLDERGYPGWIVSAHLSSHDEYIRTWKKGPLAHVTAKMTTIRMEDGSNLSLSYLTRLPQIGEQNGNISVLTPDGKVGYLPVSDVIVSPQLPVTNPAARIADAHRFLGLSYLWAGMSAYGFDCSGLMYRLFQAGGIRIPRDASDQCRSGQSVFRDELAAGDLVFFAYEQGKGAVHHVGMMVDHARFIHSPRSGLPIQVNTLTEEPYHTECCGGARYDLG</sequence>
<dbReference type="InterPro" id="IPR041382">
    <property type="entry name" value="SH3_16"/>
</dbReference>
<dbReference type="AlphaFoldDB" id="A0A2T4ZC27"/>
<dbReference type="InterPro" id="IPR057812">
    <property type="entry name" value="SH3_YKFC_2nd"/>
</dbReference>
<evidence type="ECO:0000256" key="4">
    <source>
        <dbReference type="ARBA" id="ARBA00022807"/>
    </source>
</evidence>
<name>A0A2T4ZC27_9BACL</name>
<keyword evidence="7" id="KW-1185">Reference proteome</keyword>
<feature type="domain" description="NlpC/P60" evidence="5">
    <location>
        <begin position="174"/>
        <end position="299"/>
    </location>
</feature>
<proteinExistence type="inferred from homology"/>
<dbReference type="SUPFAM" id="SSF54001">
    <property type="entry name" value="Cysteine proteinases"/>
    <property type="match status" value="1"/>
</dbReference>
<evidence type="ECO:0000313" key="7">
    <source>
        <dbReference type="Proteomes" id="UP000241639"/>
    </source>
</evidence>
<dbReference type="PANTHER" id="PTHR47053">
    <property type="entry name" value="MUREIN DD-ENDOPEPTIDASE MEPH-RELATED"/>
    <property type="match status" value="1"/>
</dbReference>
<dbReference type="GO" id="GO:0008234">
    <property type="term" value="F:cysteine-type peptidase activity"/>
    <property type="evidence" value="ECO:0007669"/>
    <property type="project" value="UniProtKB-KW"/>
</dbReference>
<protein>
    <submittedName>
        <fullName evidence="6">NlpC/P60 family protein</fullName>
    </submittedName>
</protein>
<dbReference type="Gene3D" id="3.90.1720.10">
    <property type="entry name" value="endopeptidase domain like (from Nostoc punctiforme)"/>
    <property type="match status" value="1"/>
</dbReference>
<comment type="similarity">
    <text evidence="1">Belongs to the peptidase C40 family.</text>
</comment>
<keyword evidence="2" id="KW-0645">Protease</keyword>
<accession>A0A2T4ZC27</accession>
<dbReference type="EMBL" id="PZZP01000001">
    <property type="protein sequence ID" value="PTM59426.1"/>
    <property type="molecule type" value="Genomic_DNA"/>
</dbReference>
<dbReference type="PROSITE" id="PS51935">
    <property type="entry name" value="NLPC_P60"/>
    <property type="match status" value="1"/>
</dbReference>
<evidence type="ECO:0000256" key="3">
    <source>
        <dbReference type="ARBA" id="ARBA00022801"/>
    </source>
</evidence>